<dbReference type="AlphaFoldDB" id="A0A1C7IF74"/>
<dbReference type="OrthoDB" id="1856999at2"/>
<evidence type="ECO:0000313" key="1">
    <source>
        <dbReference type="EMBL" id="ANU77503.1"/>
    </source>
</evidence>
<dbReference type="Proteomes" id="UP000092574">
    <property type="component" value="Chromosome"/>
</dbReference>
<sequence>MKKDGKYRFSLQFGADSEEQVKAGELLERLGNKKSAVVVAALNDYLNSNPDLQDTHCKIEVKLTSGYNRDGIEEIIRRIVEERLATVHQDESLIAFSEGNGTDTLEADIAQMLDNLDVFS</sequence>
<dbReference type="EMBL" id="CP015405">
    <property type="protein sequence ID" value="ANU77503.1"/>
    <property type="molecule type" value="Genomic_DNA"/>
</dbReference>
<accession>A0A1C7IF74</accession>
<reference evidence="1" key="1">
    <citation type="submission" date="2017-04" db="EMBL/GenBank/DDBJ databases">
        <title>Complete Genome Sequences of Twelve Strains of a Stable Defined Moderately Diverse Mouse Microbiota 2 (sDMDMm2).</title>
        <authorList>
            <person name="Uchimura Y."/>
            <person name="Wyss M."/>
            <person name="Brugiroux S."/>
            <person name="Limenitakis J.P."/>
            <person name="Stecher B."/>
            <person name="McCoy K.D."/>
            <person name="Macpherson A.J."/>
        </authorList>
    </citation>
    <scope>NUCLEOTIDE SEQUENCE</scope>
    <source>
        <strain evidence="1">YL58</strain>
    </source>
</reference>
<gene>
    <name evidence="1" type="ORF">A4V09_18185</name>
</gene>
<dbReference type="KEGG" id="byl:A4V09_18185"/>
<dbReference type="STRING" id="1796616.A4V09_18185"/>
<proteinExistence type="predicted"/>
<organism evidence="1 2">
    <name type="scientific">Blautia pseudococcoides</name>
    <dbReference type="NCBI Taxonomy" id="1796616"/>
    <lineage>
        <taxon>Bacteria</taxon>
        <taxon>Bacillati</taxon>
        <taxon>Bacillota</taxon>
        <taxon>Clostridia</taxon>
        <taxon>Lachnospirales</taxon>
        <taxon>Lachnospiraceae</taxon>
        <taxon>Blautia</taxon>
    </lineage>
</organism>
<protein>
    <submittedName>
        <fullName evidence="1">Uncharacterized protein</fullName>
    </submittedName>
</protein>
<name>A0A1C7IF74_9FIRM</name>
<evidence type="ECO:0000313" key="2">
    <source>
        <dbReference type="Proteomes" id="UP000092574"/>
    </source>
</evidence>
<dbReference type="RefSeq" id="WP_025641613.1">
    <property type="nucleotide sequence ID" value="NZ_CP015405.2"/>
</dbReference>
<keyword evidence="2" id="KW-1185">Reference proteome</keyword>